<accession>A0A644WU33</accession>
<keyword evidence="4 6" id="KW-0808">Transferase</keyword>
<dbReference type="InterPro" id="IPR029063">
    <property type="entry name" value="SAM-dependent_MTases_sf"/>
</dbReference>
<proteinExistence type="inferred from homology"/>
<evidence type="ECO:0000256" key="1">
    <source>
        <dbReference type="ARBA" id="ARBA00022490"/>
    </source>
</evidence>
<dbReference type="Pfam" id="PF02527">
    <property type="entry name" value="GidB"/>
    <property type="match status" value="1"/>
</dbReference>
<name>A0A644WU33_9ZZZZ</name>
<evidence type="ECO:0000313" key="6">
    <source>
        <dbReference type="EMBL" id="MPM07207.1"/>
    </source>
</evidence>
<reference evidence="6" key="1">
    <citation type="submission" date="2019-08" db="EMBL/GenBank/DDBJ databases">
        <authorList>
            <person name="Kucharzyk K."/>
            <person name="Murdoch R.W."/>
            <person name="Higgins S."/>
            <person name="Loffler F."/>
        </authorList>
    </citation>
    <scope>NUCLEOTIDE SEQUENCE</scope>
</reference>
<evidence type="ECO:0000256" key="5">
    <source>
        <dbReference type="ARBA" id="ARBA00022691"/>
    </source>
</evidence>
<sequence length="246" mass="26708">MPQARFSNGDDVKDLIERGLAELNLDVPKTASDQLSQYGSLLLEQNKVMNLTAITEPDQVVPLHFLDSAALLKVTDFKGKRVIDVGSGAGFPGLALKVLEPSIDLTLLDSLGKRIDWLSAAGTALGARNVEYLHARAEEQGLVPGYRDAFDLATSRALADMRILCELCLPFVKVGGLFLAMKSIDCAEELKLASNAIKMLGGMVVSTYDYKIPGTNITHRAVVIAKKNATPKGYPRRWAKIQKSPL</sequence>
<dbReference type="PIRSF" id="PIRSF003078">
    <property type="entry name" value="GidB"/>
    <property type="match status" value="1"/>
</dbReference>
<organism evidence="6">
    <name type="scientific">bioreactor metagenome</name>
    <dbReference type="NCBI Taxonomy" id="1076179"/>
    <lineage>
        <taxon>unclassified sequences</taxon>
        <taxon>metagenomes</taxon>
        <taxon>ecological metagenomes</taxon>
    </lineage>
</organism>
<comment type="caution">
    <text evidence="6">The sequence shown here is derived from an EMBL/GenBank/DDBJ whole genome shotgun (WGS) entry which is preliminary data.</text>
</comment>
<keyword evidence="3 6" id="KW-0489">Methyltransferase</keyword>
<evidence type="ECO:0000256" key="4">
    <source>
        <dbReference type="ARBA" id="ARBA00022679"/>
    </source>
</evidence>
<keyword evidence="5" id="KW-0949">S-adenosyl-L-methionine</keyword>
<dbReference type="HAMAP" id="MF_00074">
    <property type="entry name" value="16SrRNA_methyltr_G"/>
    <property type="match status" value="1"/>
</dbReference>
<dbReference type="EMBL" id="VSSQ01001311">
    <property type="protein sequence ID" value="MPM07207.1"/>
    <property type="molecule type" value="Genomic_DNA"/>
</dbReference>
<dbReference type="AlphaFoldDB" id="A0A644WU33"/>
<dbReference type="GO" id="GO:0070043">
    <property type="term" value="F:rRNA (guanine-N7-)-methyltransferase activity"/>
    <property type="evidence" value="ECO:0007669"/>
    <property type="project" value="TreeGrafter"/>
</dbReference>
<dbReference type="NCBIfam" id="TIGR00138">
    <property type="entry name" value="rsmG_gidB"/>
    <property type="match status" value="1"/>
</dbReference>
<dbReference type="GO" id="GO:0005829">
    <property type="term" value="C:cytosol"/>
    <property type="evidence" value="ECO:0007669"/>
    <property type="project" value="TreeGrafter"/>
</dbReference>
<keyword evidence="2" id="KW-0698">rRNA processing</keyword>
<dbReference type="Gene3D" id="3.40.50.150">
    <property type="entry name" value="Vaccinia Virus protein VP39"/>
    <property type="match status" value="1"/>
</dbReference>
<protein>
    <submittedName>
        <fullName evidence="6">Ribosomal RNA small subunit methyltransferase G</fullName>
        <ecNumber evidence="6">2.1.1.-</ecNumber>
    </submittedName>
</protein>
<dbReference type="PANTHER" id="PTHR31760">
    <property type="entry name" value="S-ADENOSYL-L-METHIONINE-DEPENDENT METHYLTRANSFERASES SUPERFAMILY PROTEIN"/>
    <property type="match status" value="1"/>
</dbReference>
<evidence type="ECO:0000256" key="2">
    <source>
        <dbReference type="ARBA" id="ARBA00022552"/>
    </source>
</evidence>
<dbReference type="PANTHER" id="PTHR31760:SF0">
    <property type="entry name" value="S-ADENOSYL-L-METHIONINE-DEPENDENT METHYLTRANSFERASES SUPERFAMILY PROTEIN"/>
    <property type="match status" value="1"/>
</dbReference>
<keyword evidence="1" id="KW-0963">Cytoplasm</keyword>
<gene>
    <name evidence="6" type="primary">rsmG_16</name>
    <name evidence="6" type="ORF">SDC9_53513</name>
</gene>
<dbReference type="FunFam" id="3.40.50.150:FF:000041">
    <property type="entry name" value="Ribosomal RNA small subunit methyltransferase G"/>
    <property type="match status" value="1"/>
</dbReference>
<dbReference type="EC" id="2.1.1.-" evidence="6"/>
<dbReference type="InterPro" id="IPR003682">
    <property type="entry name" value="rRNA_ssu_MeTfrase_G"/>
</dbReference>
<evidence type="ECO:0000256" key="3">
    <source>
        <dbReference type="ARBA" id="ARBA00022603"/>
    </source>
</evidence>
<dbReference type="SUPFAM" id="SSF53335">
    <property type="entry name" value="S-adenosyl-L-methionine-dependent methyltransferases"/>
    <property type="match status" value="1"/>
</dbReference>